<dbReference type="Proteomes" id="UP000193553">
    <property type="component" value="Unassembled WGS sequence"/>
</dbReference>
<evidence type="ECO:0000313" key="4">
    <source>
        <dbReference type="Proteomes" id="UP000193884"/>
    </source>
</evidence>
<dbReference type="EMBL" id="NAFK01000178">
    <property type="protein sequence ID" value="OSJ20680.1"/>
    <property type="molecule type" value="Genomic_DNA"/>
</dbReference>
<organism evidence="1 3">
    <name type="scientific">Bradyrhizobium canariense</name>
    <dbReference type="NCBI Taxonomy" id="255045"/>
    <lineage>
        <taxon>Bacteria</taxon>
        <taxon>Pseudomonadati</taxon>
        <taxon>Pseudomonadota</taxon>
        <taxon>Alphaproteobacteria</taxon>
        <taxon>Hyphomicrobiales</taxon>
        <taxon>Nitrobacteraceae</taxon>
        <taxon>Bradyrhizobium</taxon>
    </lineage>
</organism>
<dbReference type="Proteomes" id="UP000193884">
    <property type="component" value="Unassembled WGS sequence"/>
</dbReference>
<sequence>MKLLRTIQLDASDSFVFDRAAVPGEWAVSGAFAFLNRDIPALRGKIRTAFRAGFLGIGSLGRSTLVQIVDATEQDHADVVELLAAQLVRKFGAPDLASAGEAAREEVAFAASLCDHPDGVIVAVTRSLEGGSIHEAFRSLRPAAQSPSRAFSFVEIVGEQDADEHLDLATLRKGGRP</sequence>
<dbReference type="EMBL" id="NAFI01000186">
    <property type="protein sequence ID" value="OSJ03692.1"/>
    <property type="molecule type" value="Genomic_DNA"/>
</dbReference>
<proteinExistence type="predicted"/>
<reference evidence="3 4" key="1">
    <citation type="submission" date="2017-03" db="EMBL/GenBank/DDBJ databases">
        <title>Whole genome sequences of fourteen strains of Bradyrhizobium canariense and one strain of Bradyrhizobium japonicum isolated from Lupinus (Papilionoideae: Genisteae) species in Algeria.</title>
        <authorList>
            <person name="Crovadore J."/>
            <person name="Chekireb D."/>
            <person name="Brachmann A."/>
            <person name="Chablais R."/>
            <person name="Cochard B."/>
            <person name="Lefort F."/>
        </authorList>
    </citation>
    <scope>NUCLEOTIDE SEQUENCE [LARGE SCALE GENOMIC DNA]</scope>
    <source>
        <strain evidence="1 3">UBMA195</strain>
        <strain evidence="2 4">UBMAN05</strain>
    </source>
</reference>
<dbReference type="Pfam" id="PF20115">
    <property type="entry name" value="DUF6505"/>
    <property type="match status" value="1"/>
</dbReference>
<protein>
    <submittedName>
        <fullName evidence="1">Uncharacterized protein</fullName>
    </submittedName>
</protein>
<evidence type="ECO:0000313" key="2">
    <source>
        <dbReference type="EMBL" id="OSJ20680.1"/>
    </source>
</evidence>
<comment type="caution">
    <text evidence="1">The sequence shown here is derived from an EMBL/GenBank/DDBJ whole genome shotgun (WGS) entry which is preliminary data.</text>
</comment>
<dbReference type="InterPro" id="IPR045442">
    <property type="entry name" value="DUF6505"/>
</dbReference>
<evidence type="ECO:0000313" key="3">
    <source>
        <dbReference type="Proteomes" id="UP000193553"/>
    </source>
</evidence>
<name>A0A1X3GJ40_9BRAD</name>
<keyword evidence="4" id="KW-1185">Reference proteome</keyword>
<dbReference type="OrthoDB" id="7355897at2"/>
<evidence type="ECO:0000313" key="1">
    <source>
        <dbReference type="EMBL" id="OSJ03692.1"/>
    </source>
</evidence>
<accession>A0A1X3GJ40</accession>
<dbReference type="RefSeq" id="WP_085359285.1">
    <property type="nucleotide sequence ID" value="NZ_NAFD01000193.1"/>
</dbReference>
<dbReference type="AlphaFoldDB" id="A0A1X3GJ40"/>
<gene>
    <name evidence="2" type="ORF">BST63_39815</name>
    <name evidence="1" type="ORF">BSZ18_30745</name>
</gene>